<dbReference type="RefSeq" id="WP_063375675.1">
    <property type="nucleotide sequence ID" value="NZ_AUXT01000029.1"/>
</dbReference>
<dbReference type="Gene3D" id="1.50.10.10">
    <property type="match status" value="1"/>
</dbReference>
<dbReference type="PANTHER" id="PTHR23403:SF1">
    <property type="entry name" value="TREHALASE"/>
    <property type="match status" value="1"/>
</dbReference>
<accession>A0A167GY91</accession>
<dbReference type="InterPro" id="IPR001661">
    <property type="entry name" value="Glyco_hydro_37"/>
</dbReference>
<evidence type="ECO:0008006" key="5">
    <source>
        <dbReference type="Google" id="ProtNLM"/>
    </source>
</evidence>
<organism evidence="3 4">
    <name type="scientific">Pseudoalteromonas luteoviolacea NCIMB 1942</name>
    <dbReference type="NCBI Taxonomy" id="1365253"/>
    <lineage>
        <taxon>Bacteria</taxon>
        <taxon>Pseudomonadati</taxon>
        <taxon>Pseudomonadota</taxon>
        <taxon>Gammaproteobacteria</taxon>
        <taxon>Alteromonadales</taxon>
        <taxon>Pseudoalteromonadaceae</taxon>
        <taxon>Pseudoalteromonas</taxon>
    </lineage>
</organism>
<dbReference type="GO" id="GO:0005993">
    <property type="term" value="P:trehalose catabolic process"/>
    <property type="evidence" value="ECO:0007669"/>
    <property type="project" value="TreeGrafter"/>
</dbReference>
<dbReference type="EMBL" id="AUXT01000029">
    <property type="protein sequence ID" value="KZN57437.1"/>
    <property type="molecule type" value="Genomic_DNA"/>
</dbReference>
<dbReference type="OrthoDB" id="106887at2"/>
<keyword evidence="1" id="KW-0378">Hydrolase</keyword>
<sequence>MKFEHSKLFKDVQLSGIYTDSKTFADAIPIFSWQKVCDLYDIEQPQNLKTFVQSHFKFRPQPELEALPDLHNVSEYIDLLWERLLREPETQDSSSLLALPERYIVPGGRFNEIYYWDSYFTALGLMDVGRDDLVQNMLANFCFLIEKLGHVPNGNRSYYATRSQPPVTALMVDLLWDAKRADQVWLTTVTKALAREYEFWMSGSDSHLTDKNAYRRVVKMPCGGILNRYWDDEAAPRPESYKEDISDANALGEEQKLSFYRNIRAACESGWDFSSRWLENADDLSSIKTTAIVPVDLNGLMYFLERQLSRCYDALGVKSSRDSFQSKATSRTCLIEHYMWQPKSNWYYDYDLTQQRQTIVDSMAGFTPMFFQLTDNSKAQGMTERLMSKFAKPGGLVTTLSSTAQQWDSPNGWAPLQWFGIKGLLNYGFNAEASEVAQKWIDTVEENFTHTGCLLEKYNVVEPSKIAMGGEYIVQQGFGWTNGVVSRFYKLISCCNSPNL</sequence>
<dbReference type="SUPFAM" id="SSF48208">
    <property type="entry name" value="Six-hairpin glycosidases"/>
    <property type="match status" value="1"/>
</dbReference>
<reference evidence="3 4" key="1">
    <citation type="submission" date="2013-07" db="EMBL/GenBank/DDBJ databases">
        <title>Comparative Genomic and Metabolomic Analysis of Twelve Strains of Pseudoalteromonas luteoviolacea.</title>
        <authorList>
            <person name="Vynne N.G."/>
            <person name="Mansson M."/>
            <person name="Gram L."/>
        </authorList>
    </citation>
    <scope>NUCLEOTIDE SEQUENCE [LARGE SCALE GENOMIC DNA]</scope>
    <source>
        <strain evidence="3 4">NCIMB 1942</strain>
    </source>
</reference>
<comment type="caution">
    <text evidence="3">The sequence shown here is derived from an EMBL/GenBank/DDBJ whole genome shotgun (WGS) entry which is preliminary data.</text>
</comment>
<protein>
    <recommendedName>
        <fullName evidence="5">Alpha,alpha-trehalase</fullName>
    </recommendedName>
</protein>
<evidence type="ECO:0000313" key="4">
    <source>
        <dbReference type="Proteomes" id="UP000076587"/>
    </source>
</evidence>
<dbReference type="PATRIC" id="fig|1365253.3.peg.666"/>
<dbReference type="InterPro" id="IPR012341">
    <property type="entry name" value="6hp_glycosidase-like_sf"/>
</dbReference>
<dbReference type="AlphaFoldDB" id="A0A167GY91"/>
<evidence type="ECO:0000256" key="1">
    <source>
        <dbReference type="ARBA" id="ARBA00022801"/>
    </source>
</evidence>
<dbReference type="PROSITE" id="PS00927">
    <property type="entry name" value="TREHALASE_1"/>
    <property type="match status" value="1"/>
</dbReference>
<keyword evidence="2" id="KW-0326">Glycosidase</keyword>
<dbReference type="PRINTS" id="PR00744">
    <property type="entry name" value="GLHYDRLASE37"/>
</dbReference>
<dbReference type="PANTHER" id="PTHR23403">
    <property type="entry name" value="TREHALASE"/>
    <property type="match status" value="1"/>
</dbReference>
<dbReference type="PROSITE" id="PS00928">
    <property type="entry name" value="TREHALASE_2"/>
    <property type="match status" value="1"/>
</dbReference>
<dbReference type="Pfam" id="PF01204">
    <property type="entry name" value="Trehalase"/>
    <property type="match status" value="1"/>
</dbReference>
<name>A0A167GY91_9GAMM</name>
<evidence type="ECO:0000313" key="3">
    <source>
        <dbReference type="EMBL" id="KZN57437.1"/>
    </source>
</evidence>
<evidence type="ECO:0000256" key="2">
    <source>
        <dbReference type="ARBA" id="ARBA00023295"/>
    </source>
</evidence>
<dbReference type="Proteomes" id="UP000076587">
    <property type="component" value="Unassembled WGS sequence"/>
</dbReference>
<dbReference type="InterPro" id="IPR018232">
    <property type="entry name" value="Glyco_hydro_37_CS"/>
</dbReference>
<proteinExistence type="predicted"/>
<dbReference type="GO" id="GO:0004555">
    <property type="term" value="F:alpha,alpha-trehalase activity"/>
    <property type="evidence" value="ECO:0007669"/>
    <property type="project" value="InterPro"/>
</dbReference>
<dbReference type="InterPro" id="IPR008928">
    <property type="entry name" value="6-hairpin_glycosidase_sf"/>
</dbReference>
<gene>
    <name evidence="3" type="ORF">N482_23640</name>
</gene>